<proteinExistence type="predicted"/>
<accession>A0A382JZ72</accession>
<evidence type="ECO:0000313" key="1">
    <source>
        <dbReference type="EMBL" id="SVC16885.1"/>
    </source>
</evidence>
<dbReference type="AlphaFoldDB" id="A0A382JZ72"/>
<sequence length="72" mass="8372">MLDNDYESYQFAKTCRSFEEFRLGCGEDELDGVKLDDPMLNTQELDRKIEDLGEPTDQEMMSSFGTKWHDGL</sequence>
<organism evidence="1">
    <name type="scientific">marine metagenome</name>
    <dbReference type="NCBI Taxonomy" id="408172"/>
    <lineage>
        <taxon>unclassified sequences</taxon>
        <taxon>metagenomes</taxon>
        <taxon>ecological metagenomes</taxon>
    </lineage>
</organism>
<reference evidence="1" key="1">
    <citation type="submission" date="2018-05" db="EMBL/GenBank/DDBJ databases">
        <authorList>
            <person name="Lanie J.A."/>
            <person name="Ng W.-L."/>
            <person name="Kazmierczak K.M."/>
            <person name="Andrzejewski T.M."/>
            <person name="Davidsen T.M."/>
            <person name="Wayne K.J."/>
            <person name="Tettelin H."/>
            <person name="Glass J.I."/>
            <person name="Rusch D."/>
            <person name="Podicherti R."/>
            <person name="Tsui H.-C.T."/>
            <person name="Winkler M.E."/>
        </authorList>
    </citation>
    <scope>NUCLEOTIDE SEQUENCE</scope>
</reference>
<gene>
    <name evidence="1" type="ORF">METZ01_LOCUS269739</name>
</gene>
<protein>
    <submittedName>
        <fullName evidence="1">Uncharacterized protein</fullName>
    </submittedName>
</protein>
<dbReference type="EMBL" id="UINC01077091">
    <property type="protein sequence ID" value="SVC16885.1"/>
    <property type="molecule type" value="Genomic_DNA"/>
</dbReference>
<name>A0A382JZ72_9ZZZZ</name>